<dbReference type="GO" id="GO:0061630">
    <property type="term" value="F:ubiquitin protein ligase activity"/>
    <property type="evidence" value="ECO:0007669"/>
    <property type="project" value="UniProtKB-EC"/>
</dbReference>
<keyword evidence="8 10" id="KW-1133">Transmembrane helix</keyword>
<keyword evidence="5" id="KW-0808">Transferase</keyword>
<feature type="transmembrane region" description="Helical" evidence="10">
    <location>
        <begin position="573"/>
        <end position="594"/>
    </location>
</feature>
<evidence type="ECO:0000256" key="9">
    <source>
        <dbReference type="ARBA" id="ARBA00023136"/>
    </source>
</evidence>
<dbReference type="InterPro" id="IPR057425">
    <property type="entry name" value="DUF2921_N"/>
</dbReference>
<dbReference type="Pfam" id="PF11145">
    <property type="entry name" value="DUF2921"/>
    <property type="match status" value="1"/>
</dbReference>
<comment type="catalytic activity">
    <reaction evidence="1">
        <text>S-ubiquitinyl-[E2 ubiquitin-conjugating enzyme]-L-cysteine + [acceptor protein]-L-lysine = [E2 ubiquitin-conjugating enzyme]-L-cysteine + N(6)-ubiquitinyl-[acceptor protein]-L-lysine.</text>
        <dbReference type="EC" id="2.3.2.27"/>
    </reaction>
</comment>
<evidence type="ECO:0000256" key="2">
    <source>
        <dbReference type="ARBA" id="ARBA00004127"/>
    </source>
</evidence>
<evidence type="ECO:0000256" key="3">
    <source>
        <dbReference type="ARBA" id="ARBA00004906"/>
    </source>
</evidence>
<dbReference type="GO" id="GO:0012505">
    <property type="term" value="C:endomembrane system"/>
    <property type="evidence" value="ECO:0007669"/>
    <property type="project" value="UniProtKB-SubCell"/>
</dbReference>
<gene>
    <name evidence="14" type="ORF">KC19_12G039700</name>
</gene>
<organism evidence="14 15">
    <name type="scientific">Ceratodon purpureus</name>
    <name type="common">Fire moss</name>
    <name type="synonym">Dicranum purpureum</name>
    <dbReference type="NCBI Taxonomy" id="3225"/>
    <lineage>
        <taxon>Eukaryota</taxon>
        <taxon>Viridiplantae</taxon>
        <taxon>Streptophyta</taxon>
        <taxon>Embryophyta</taxon>
        <taxon>Bryophyta</taxon>
        <taxon>Bryophytina</taxon>
        <taxon>Bryopsida</taxon>
        <taxon>Dicranidae</taxon>
        <taxon>Pseudoditrichales</taxon>
        <taxon>Ditrichaceae</taxon>
        <taxon>Ceratodon</taxon>
    </lineage>
</organism>
<evidence type="ECO:0000259" key="13">
    <source>
        <dbReference type="Pfam" id="PF25333"/>
    </source>
</evidence>
<dbReference type="PANTHER" id="PTHR33389">
    <property type="entry name" value="FAMILY PROTEIN, PUTATIVE (DUF2921)-RELATED"/>
    <property type="match status" value="1"/>
</dbReference>
<feature type="transmembrane region" description="Helical" evidence="10">
    <location>
        <begin position="478"/>
        <end position="497"/>
    </location>
</feature>
<evidence type="ECO:0000256" key="8">
    <source>
        <dbReference type="ARBA" id="ARBA00022989"/>
    </source>
</evidence>
<feature type="transmembrane region" description="Helical" evidence="10">
    <location>
        <begin position="431"/>
        <end position="448"/>
    </location>
</feature>
<comment type="subcellular location">
    <subcellularLocation>
        <location evidence="2">Endomembrane system</location>
        <topology evidence="2">Multi-pass membrane protein</topology>
    </subcellularLocation>
</comment>
<evidence type="ECO:0000256" key="11">
    <source>
        <dbReference type="SAM" id="SignalP"/>
    </source>
</evidence>
<evidence type="ECO:0000313" key="14">
    <source>
        <dbReference type="EMBL" id="KAG0553794.1"/>
    </source>
</evidence>
<feature type="transmembrane region" description="Helical" evidence="10">
    <location>
        <begin position="547"/>
        <end position="566"/>
    </location>
</feature>
<evidence type="ECO:0000259" key="12">
    <source>
        <dbReference type="Pfam" id="PF11145"/>
    </source>
</evidence>
<keyword evidence="11" id="KW-0732">Signal</keyword>
<feature type="signal peptide" evidence="11">
    <location>
        <begin position="1"/>
        <end position="33"/>
    </location>
</feature>
<feature type="domain" description="SWEET-like" evidence="12">
    <location>
        <begin position="346"/>
        <end position="642"/>
    </location>
</feature>
<accession>A0A8T0G5R5</accession>
<sequence>MYVVWNGVEAAMGIRVCALLLLHVVSLCALVLSDDGVIGYVQRGSANGGSEGAEDIWVPVFRRRYFYMHNETQITLARAEAAEAVLHEGGGGDELRIRGSGSGLFPNFVAAEDGCSVDSVERDLGFENGRKEVWETSVKFDGIHFLAVDSCASSCNVGFAGSFTPLEFSSQRWVPLEKPDILIQDVANPLLRFFKVFVEITTNDMPEILADGVYFPATGRMHLVGCVRTVPLDLVFPDGVATPVSSQDVEIRPTFLGDDPDSFHFPPLNSSIPYDCAISATVQYPPLASRPCSRDRVLKYSIRSNRAKEDPLYFKPIKRSAFSSYIECESHTINPNYDLQSQRRIENGGRIVLLILGILCVALELDHGRDNEESLPFVSLVMLGIQLAYHFSQMSFVKDLQIGGYRGHRYVGFADGSEDSYYGVMTWSEHALYQAMIMVGIVIYIRFFRKVCYRRRIMKVRVVKQLPNAEDPPSDWRVVVASLAIFSFLIVTFLGYVKLRQDQIDQAARSAVRGTMDELVEPDPVSPFDSWRFCEDRFAQWGLVNKVTGLIVSFFLVPQLVGNLLWDFQGRPLSAWFYAGIPFLQSLPHVFLIAKHLQLLPIFTFYDPYLDSMYSVSQDPAPWWPIGIVLGSVVQVLVVHCQLSRTSLTNLLSTAESKIYSPCRQSSINRLTMR</sequence>
<dbReference type="Proteomes" id="UP000822688">
    <property type="component" value="Chromosome 12"/>
</dbReference>
<evidence type="ECO:0000256" key="4">
    <source>
        <dbReference type="ARBA" id="ARBA00012483"/>
    </source>
</evidence>
<evidence type="ECO:0000313" key="15">
    <source>
        <dbReference type="Proteomes" id="UP000822688"/>
    </source>
</evidence>
<dbReference type="Pfam" id="PF25333">
    <property type="entry name" value="DUF2921_N"/>
    <property type="match status" value="1"/>
</dbReference>
<feature type="domain" description="DUF2921" evidence="13">
    <location>
        <begin position="207"/>
        <end position="318"/>
    </location>
</feature>
<reference evidence="14" key="1">
    <citation type="submission" date="2020-06" db="EMBL/GenBank/DDBJ databases">
        <title>WGS assembly of Ceratodon purpureus strain R40.</title>
        <authorList>
            <person name="Carey S.B."/>
            <person name="Jenkins J."/>
            <person name="Shu S."/>
            <person name="Lovell J.T."/>
            <person name="Sreedasyam A."/>
            <person name="Maumus F."/>
            <person name="Tiley G.P."/>
            <person name="Fernandez-Pozo N."/>
            <person name="Barry K."/>
            <person name="Chen C."/>
            <person name="Wang M."/>
            <person name="Lipzen A."/>
            <person name="Daum C."/>
            <person name="Saski C.A."/>
            <person name="Payton A.C."/>
            <person name="Mcbreen J.C."/>
            <person name="Conrad R.E."/>
            <person name="Kollar L.M."/>
            <person name="Olsson S."/>
            <person name="Huttunen S."/>
            <person name="Landis J.B."/>
            <person name="Wickett N.J."/>
            <person name="Johnson M.G."/>
            <person name="Rensing S.A."/>
            <person name="Grimwood J."/>
            <person name="Schmutz J."/>
            <person name="Mcdaniel S.F."/>
        </authorList>
    </citation>
    <scope>NUCLEOTIDE SEQUENCE</scope>
    <source>
        <strain evidence="14">R40</strain>
    </source>
</reference>
<comment type="pathway">
    <text evidence="3">Protein modification; protein ubiquitination.</text>
</comment>
<name>A0A8T0G5R5_CERPU</name>
<evidence type="ECO:0000256" key="6">
    <source>
        <dbReference type="ARBA" id="ARBA00022692"/>
    </source>
</evidence>
<dbReference type="AlphaFoldDB" id="A0A8T0G5R5"/>
<dbReference type="EMBL" id="CM026433">
    <property type="protein sequence ID" value="KAG0553794.1"/>
    <property type="molecule type" value="Genomic_DNA"/>
</dbReference>
<evidence type="ECO:0000256" key="10">
    <source>
        <dbReference type="SAM" id="Phobius"/>
    </source>
</evidence>
<comment type="caution">
    <text evidence="14">The sequence shown here is derived from an EMBL/GenBank/DDBJ whole genome shotgun (WGS) entry which is preliminary data.</text>
</comment>
<dbReference type="EC" id="2.3.2.27" evidence="4"/>
<keyword evidence="6 10" id="KW-0812">Transmembrane</keyword>
<evidence type="ECO:0000256" key="1">
    <source>
        <dbReference type="ARBA" id="ARBA00000900"/>
    </source>
</evidence>
<feature type="transmembrane region" description="Helical" evidence="10">
    <location>
        <begin position="623"/>
        <end position="643"/>
    </location>
</feature>
<evidence type="ECO:0000256" key="5">
    <source>
        <dbReference type="ARBA" id="ARBA00022679"/>
    </source>
</evidence>
<keyword evidence="15" id="KW-1185">Reference proteome</keyword>
<feature type="chain" id="PRO_5035840558" description="RING-type E3 ubiquitin transferase" evidence="11">
    <location>
        <begin position="34"/>
        <end position="674"/>
    </location>
</feature>
<dbReference type="PANTHER" id="PTHR33389:SF18">
    <property type="entry name" value="OS01G0677900 PROTEIN"/>
    <property type="match status" value="1"/>
</dbReference>
<proteinExistence type="predicted"/>
<dbReference type="InterPro" id="IPR021319">
    <property type="entry name" value="DUF2921"/>
</dbReference>
<keyword evidence="9 10" id="KW-0472">Membrane</keyword>
<evidence type="ECO:0000256" key="7">
    <source>
        <dbReference type="ARBA" id="ARBA00022786"/>
    </source>
</evidence>
<protein>
    <recommendedName>
        <fullName evidence="4">RING-type E3 ubiquitin transferase</fullName>
        <ecNumber evidence="4">2.3.2.27</ecNumber>
    </recommendedName>
</protein>
<keyword evidence="7" id="KW-0833">Ubl conjugation pathway</keyword>
<feature type="transmembrane region" description="Helical" evidence="10">
    <location>
        <begin position="348"/>
        <end position="365"/>
    </location>
</feature>